<dbReference type="InterPro" id="IPR012337">
    <property type="entry name" value="RNaseH-like_sf"/>
</dbReference>
<gene>
    <name evidence="1" type="ORF">LOD99_12469</name>
</gene>
<sequence>MYEYFIRDNYHVLSALIVLFVRLCAICQDNRGRKSTLKVIHRPIIPENVGLLGQADFVDLQTCQNKDYQHIVNYQGCFGKFVFLRALKFKRAVEVVEHLVQIFCVHVLPHILHTKNVREFVNKHLFTSMHRLLNSHAGKCGTS</sequence>
<protein>
    <submittedName>
        <fullName evidence="1">KRAB-A domain-containing protein 2-like</fullName>
    </submittedName>
</protein>
<accession>A0AAV7JF51</accession>
<name>A0AAV7JF51_9METZ</name>
<dbReference type="Gene3D" id="3.30.420.10">
    <property type="entry name" value="Ribonuclease H-like superfamily/Ribonuclease H"/>
    <property type="match status" value="1"/>
</dbReference>
<reference evidence="1 2" key="1">
    <citation type="journal article" date="2023" name="BMC Biol.">
        <title>The compact genome of the sponge Oopsacas minuta (Hexactinellida) is lacking key metazoan core genes.</title>
        <authorList>
            <person name="Santini S."/>
            <person name="Schenkelaars Q."/>
            <person name="Jourda C."/>
            <person name="Duchesne M."/>
            <person name="Belahbib H."/>
            <person name="Rocher C."/>
            <person name="Selva M."/>
            <person name="Riesgo A."/>
            <person name="Vervoort M."/>
            <person name="Leys S.P."/>
            <person name="Kodjabachian L."/>
            <person name="Le Bivic A."/>
            <person name="Borchiellini C."/>
            <person name="Claverie J.M."/>
            <person name="Renard E."/>
        </authorList>
    </citation>
    <scope>NUCLEOTIDE SEQUENCE [LARGE SCALE GENOMIC DNA]</scope>
    <source>
        <strain evidence="1">SPO-2</strain>
    </source>
</reference>
<keyword evidence="2" id="KW-1185">Reference proteome</keyword>
<comment type="caution">
    <text evidence="1">The sequence shown here is derived from an EMBL/GenBank/DDBJ whole genome shotgun (WGS) entry which is preliminary data.</text>
</comment>
<dbReference type="GO" id="GO:0003676">
    <property type="term" value="F:nucleic acid binding"/>
    <property type="evidence" value="ECO:0007669"/>
    <property type="project" value="InterPro"/>
</dbReference>
<dbReference type="InterPro" id="IPR036397">
    <property type="entry name" value="RNaseH_sf"/>
</dbReference>
<dbReference type="EMBL" id="JAKMXF010000343">
    <property type="protein sequence ID" value="KAI6647473.1"/>
    <property type="molecule type" value="Genomic_DNA"/>
</dbReference>
<evidence type="ECO:0000313" key="1">
    <source>
        <dbReference type="EMBL" id="KAI6647473.1"/>
    </source>
</evidence>
<proteinExistence type="predicted"/>
<dbReference type="Proteomes" id="UP001165289">
    <property type="component" value="Unassembled WGS sequence"/>
</dbReference>
<organism evidence="1 2">
    <name type="scientific">Oopsacas minuta</name>
    <dbReference type="NCBI Taxonomy" id="111878"/>
    <lineage>
        <taxon>Eukaryota</taxon>
        <taxon>Metazoa</taxon>
        <taxon>Porifera</taxon>
        <taxon>Hexactinellida</taxon>
        <taxon>Hexasterophora</taxon>
        <taxon>Lyssacinosida</taxon>
        <taxon>Leucopsacidae</taxon>
        <taxon>Oopsacas</taxon>
    </lineage>
</organism>
<dbReference type="AlphaFoldDB" id="A0AAV7JF51"/>
<dbReference type="SUPFAM" id="SSF53098">
    <property type="entry name" value="Ribonuclease H-like"/>
    <property type="match status" value="1"/>
</dbReference>
<evidence type="ECO:0000313" key="2">
    <source>
        <dbReference type="Proteomes" id="UP001165289"/>
    </source>
</evidence>